<comment type="pathway">
    <text evidence="5">Cofactor biosynthesis; nicotinate biosynthesis; nicotinate from nicotinamide: step 1/1.</text>
</comment>
<dbReference type="AlphaFoldDB" id="A0AAI8Z8J4"/>
<evidence type="ECO:0000256" key="6">
    <source>
        <dbReference type="ARBA" id="ARBA00039017"/>
    </source>
</evidence>
<sequence>MASIAIPKAGLMVVDMQEDFCEPSGALAVKGGRELAPIINELLARPGFVVKVASRDFHPRGHISFASSHAGAEAFKSSHTIKNPENEAETQTTLLWPDHCVQGTSGCELIPELHANKLTYVVDKGTDNRAESYSAFGPPFRNPKYGTTGLEKYLRDAGVTHLFVVGLAFDFCVRSTALDAAELGFNTFVIQEATNSVMRWEEARASTGKEFAEKGVKLITLDSEELKMVN</sequence>
<evidence type="ECO:0000256" key="4">
    <source>
        <dbReference type="ARBA" id="ARBA00022801"/>
    </source>
</evidence>
<dbReference type="EC" id="3.5.1.19" evidence="6"/>
<comment type="similarity">
    <text evidence="1">Belongs to the isochorismatase family.</text>
</comment>
<keyword evidence="2" id="KW-0662">Pyridine nucleotide biosynthesis</keyword>
<accession>A0AAI8Z8J4</accession>
<keyword evidence="10" id="KW-1185">Reference proteome</keyword>
<proteinExistence type="inferred from homology"/>
<dbReference type="PANTHER" id="PTHR11080:SF2">
    <property type="entry name" value="LD05707P"/>
    <property type="match status" value="1"/>
</dbReference>
<dbReference type="InterPro" id="IPR036380">
    <property type="entry name" value="Isochorismatase-like_sf"/>
</dbReference>
<dbReference type="InterPro" id="IPR000868">
    <property type="entry name" value="Isochorismatase-like_dom"/>
</dbReference>
<evidence type="ECO:0000259" key="8">
    <source>
        <dbReference type="Pfam" id="PF00857"/>
    </source>
</evidence>
<dbReference type="CDD" id="cd01011">
    <property type="entry name" value="nicotinamidase"/>
    <property type="match status" value="1"/>
</dbReference>
<dbReference type="Pfam" id="PF00857">
    <property type="entry name" value="Isochorismatase"/>
    <property type="match status" value="1"/>
</dbReference>
<feature type="domain" description="Isochorismatase-like" evidence="8">
    <location>
        <begin position="11"/>
        <end position="198"/>
    </location>
</feature>
<dbReference type="SUPFAM" id="SSF52499">
    <property type="entry name" value="Isochorismatase-like hydrolases"/>
    <property type="match status" value="1"/>
</dbReference>
<evidence type="ECO:0000256" key="2">
    <source>
        <dbReference type="ARBA" id="ARBA00022642"/>
    </source>
</evidence>
<keyword evidence="4" id="KW-0378">Hydrolase</keyword>
<keyword evidence="3" id="KW-0479">Metal-binding</keyword>
<protein>
    <recommendedName>
        <fullName evidence="6">nicotinamidase</fullName>
        <ecNumber evidence="6">3.5.1.19</ecNumber>
    </recommendedName>
    <alternativeName>
        <fullName evidence="7">Nicotinamide deamidase</fullName>
    </alternativeName>
</protein>
<evidence type="ECO:0000313" key="10">
    <source>
        <dbReference type="Proteomes" id="UP001296104"/>
    </source>
</evidence>
<comment type="caution">
    <text evidence="9">The sequence shown here is derived from an EMBL/GenBank/DDBJ whole genome shotgun (WGS) entry which is preliminary data.</text>
</comment>
<evidence type="ECO:0000256" key="1">
    <source>
        <dbReference type="ARBA" id="ARBA00006336"/>
    </source>
</evidence>
<dbReference type="PANTHER" id="PTHR11080">
    <property type="entry name" value="PYRAZINAMIDASE/NICOTINAMIDASE"/>
    <property type="match status" value="1"/>
</dbReference>
<evidence type="ECO:0000256" key="5">
    <source>
        <dbReference type="ARBA" id="ARBA00037900"/>
    </source>
</evidence>
<evidence type="ECO:0000313" key="9">
    <source>
        <dbReference type="EMBL" id="CAK4034367.1"/>
    </source>
</evidence>
<evidence type="ECO:0000256" key="7">
    <source>
        <dbReference type="ARBA" id="ARBA00043224"/>
    </source>
</evidence>
<dbReference type="GO" id="GO:0019363">
    <property type="term" value="P:pyridine nucleotide biosynthetic process"/>
    <property type="evidence" value="ECO:0007669"/>
    <property type="project" value="UniProtKB-KW"/>
</dbReference>
<organism evidence="9 10">
    <name type="scientific">Lecanosticta acicola</name>
    <dbReference type="NCBI Taxonomy" id="111012"/>
    <lineage>
        <taxon>Eukaryota</taxon>
        <taxon>Fungi</taxon>
        <taxon>Dikarya</taxon>
        <taxon>Ascomycota</taxon>
        <taxon>Pezizomycotina</taxon>
        <taxon>Dothideomycetes</taxon>
        <taxon>Dothideomycetidae</taxon>
        <taxon>Mycosphaerellales</taxon>
        <taxon>Mycosphaerellaceae</taxon>
        <taxon>Lecanosticta</taxon>
    </lineage>
</organism>
<reference evidence="9" key="1">
    <citation type="submission" date="2023-11" db="EMBL/GenBank/DDBJ databases">
        <authorList>
            <person name="Alioto T."/>
            <person name="Alioto T."/>
            <person name="Gomez Garrido J."/>
        </authorList>
    </citation>
    <scope>NUCLEOTIDE SEQUENCE</scope>
</reference>
<dbReference type="GO" id="GO:0046872">
    <property type="term" value="F:metal ion binding"/>
    <property type="evidence" value="ECO:0007669"/>
    <property type="project" value="UniProtKB-KW"/>
</dbReference>
<name>A0AAI8Z8J4_9PEZI</name>
<dbReference type="Gene3D" id="3.40.50.850">
    <property type="entry name" value="Isochorismatase-like"/>
    <property type="match status" value="1"/>
</dbReference>
<gene>
    <name evidence="9" type="ORF">LECACI_7A009525</name>
</gene>
<dbReference type="GO" id="GO:0008936">
    <property type="term" value="F:nicotinamidase activity"/>
    <property type="evidence" value="ECO:0007669"/>
    <property type="project" value="UniProtKB-EC"/>
</dbReference>
<dbReference type="Proteomes" id="UP001296104">
    <property type="component" value="Unassembled WGS sequence"/>
</dbReference>
<dbReference type="EMBL" id="CAVMBE010000114">
    <property type="protein sequence ID" value="CAK4034367.1"/>
    <property type="molecule type" value="Genomic_DNA"/>
</dbReference>
<dbReference type="InterPro" id="IPR052347">
    <property type="entry name" value="Isochorismatase_Nicotinamidase"/>
</dbReference>
<evidence type="ECO:0000256" key="3">
    <source>
        <dbReference type="ARBA" id="ARBA00022723"/>
    </source>
</evidence>